<keyword evidence="6 7" id="KW-0472">Membrane</keyword>
<feature type="domain" description="ABC transporter" evidence="8">
    <location>
        <begin position="365"/>
        <end position="607"/>
    </location>
</feature>
<dbReference type="SUPFAM" id="SSF52540">
    <property type="entry name" value="P-loop containing nucleoside triphosphate hydrolases"/>
    <property type="match status" value="1"/>
</dbReference>
<feature type="transmembrane region" description="Helical" evidence="7">
    <location>
        <begin position="265"/>
        <end position="287"/>
    </location>
</feature>
<dbReference type="InterPro" id="IPR039421">
    <property type="entry name" value="Type_1_exporter"/>
</dbReference>
<evidence type="ECO:0000256" key="1">
    <source>
        <dbReference type="ARBA" id="ARBA00004651"/>
    </source>
</evidence>
<reference evidence="10 11" key="1">
    <citation type="journal article" date="2020" name="ISME J.">
        <title>Comparative genomics reveals insights into cyanobacterial evolution and habitat adaptation.</title>
        <authorList>
            <person name="Chen M.Y."/>
            <person name="Teng W.K."/>
            <person name="Zhao L."/>
            <person name="Hu C.X."/>
            <person name="Zhou Y.K."/>
            <person name="Han B.P."/>
            <person name="Song L.R."/>
            <person name="Shu W.S."/>
        </authorList>
    </citation>
    <scope>NUCLEOTIDE SEQUENCE [LARGE SCALE GENOMIC DNA]</scope>
    <source>
        <strain evidence="10 11">FACHB-119</strain>
    </source>
</reference>
<evidence type="ECO:0000259" key="8">
    <source>
        <dbReference type="PROSITE" id="PS50893"/>
    </source>
</evidence>
<dbReference type="InterPro" id="IPR036640">
    <property type="entry name" value="ABC1_TM_sf"/>
</dbReference>
<dbReference type="InterPro" id="IPR017871">
    <property type="entry name" value="ABC_transporter-like_CS"/>
</dbReference>
<sequence length="613" mass="69332">MSPLYLSLFQAFKRSVLMLFQAAPKELRNITLLTLASSAFPPLVLLFNKIIINEISNLLARGAAANPIALIFQKPLLLWTIGGVVLLNLFSDSINTIVSFIFTSLRDRVQGFVQGRVFHKVANYENIALFENPELLNIVQLAEKGVQKLEQLSFIMITTLNGIFILIPSILLSWSITWWIPLILLASLIPAIYVELKYRKQCWEVENTQASINREMNLYKDVLMGDSYAKELRLFHLQNLLLERWQSLFKRMFIKMEQVRQKGTAIVFFWSTFSGAGVALPFVYIVIEVLRGVYTLGDLALYTGLILQLRQSLYLLISSGSDLYNTVLSTTPIFQLLDLQPQFIKNNKFNLNTLKKTVNKNLMGIHIKNVSFSYLGNNKQIIDNINLTIQPNEMIALVGENGAGKTTLAKLLCCLYYPTSGEILWNGRDLRSLDLNEIYSRITVVMQDYARFPTTLRENVGFGYLPSLHDDTAIRDAINQAGMAKEVEYLAQGLETLLGKQLETGVDLSGGQWQRIAIARALMRISSSELLIFDEPTAALDPKTEHEIYNIFRNIASNRIAIVVSHRLALARLADRIVVMEKGRIIEVGTHDELMGLGGQYSLMFNRQASSYQ</sequence>
<organism evidence="10 11">
    <name type="scientific">Anabaena azotica FACHB-119</name>
    <dbReference type="NCBI Taxonomy" id="947527"/>
    <lineage>
        <taxon>Bacteria</taxon>
        <taxon>Bacillati</taxon>
        <taxon>Cyanobacteriota</taxon>
        <taxon>Cyanophyceae</taxon>
        <taxon>Nostocales</taxon>
        <taxon>Nostocaceae</taxon>
        <taxon>Anabaena</taxon>
        <taxon>Anabaena azotica</taxon>
    </lineage>
</organism>
<dbReference type="PANTHER" id="PTHR43394">
    <property type="entry name" value="ATP-DEPENDENT PERMEASE MDL1, MITOCHONDRIAL"/>
    <property type="match status" value="1"/>
</dbReference>
<dbReference type="InterPro" id="IPR011527">
    <property type="entry name" value="ABC1_TM_dom"/>
</dbReference>
<dbReference type="Gene3D" id="1.20.1560.10">
    <property type="entry name" value="ABC transporter type 1, transmembrane domain"/>
    <property type="match status" value="1"/>
</dbReference>
<feature type="transmembrane region" description="Helical" evidence="7">
    <location>
        <begin position="178"/>
        <end position="196"/>
    </location>
</feature>
<dbReference type="SUPFAM" id="SSF90123">
    <property type="entry name" value="ABC transporter transmembrane region"/>
    <property type="match status" value="1"/>
</dbReference>
<feature type="transmembrane region" description="Helical" evidence="7">
    <location>
        <begin position="152"/>
        <end position="172"/>
    </location>
</feature>
<evidence type="ECO:0000256" key="7">
    <source>
        <dbReference type="SAM" id="Phobius"/>
    </source>
</evidence>
<feature type="transmembrane region" description="Helical" evidence="7">
    <location>
        <begin position="76"/>
        <end position="102"/>
    </location>
</feature>
<name>A0ABR8D4F5_9NOST</name>
<comment type="caution">
    <text evidence="10">The sequence shown here is derived from an EMBL/GenBank/DDBJ whole genome shotgun (WGS) entry which is preliminary data.</text>
</comment>
<dbReference type="Gene3D" id="3.40.50.300">
    <property type="entry name" value="P-loop containing nucleotide triphosphate hydrolases"/>
    <property type="match status" value="1"/>
</dbReference>
<proteinExistence type="predicted"/>
<feature type="domain" description="ABC transmembrane type-1" evidence="9">
    <location>
        <begin position="30"/>
        <end position="325"/>
    </location>
</feature>
<keyword evidence="11" id="KW-1185">Reference proteome</keyword>
<evidence type="ECO:0000256" key="4">
    <source>
        <dbReference type="ARBA" id="ARBA00022840"/>
    </source>
</evidence>
<keyword evidence="5 7" id="KW-1133">Transmembrane helix</keyword>
<gene>
    <name evidence="10" type="ORF">H6G83_11020</name>
</gene>
<keyword evidence="2 7" id="KW-0812">Transmembrane</keyword>
<evidence type="ECO:0000256" key="5">
    <source>
        <dbReference type="ARBA" id="ARBA00022989"/>
    </source>
</evidence>
<evidence type="ECO:0000313" key="11">
    <source>
        <dbReference type="Proteomes" id="UP000661112"/>
    </source>
</evidence>
<evidence type="ECO:0000259" key="9">
    <source>
        <dbReference type="PROSITE" id="PS50929"/>
    </source>
</evidence>
<dbReference type="PROSITE" id="PS50893">
    <property type="entry name" value="ABC_TRANSPORTER_2"/>
    <property type="match status" value="1"/>
</dbReference>
<dbReference type="PROSITE" id="PS00211">
    <property type="entry name" value="ABC_TRANSPORTER_1"/>
    <property type="match status" value="1"/>
</dbReference>
<dbReference type="Proteomes" id="UP000661112">
    <property type="component" value="Unassembled WGS sequence"/>
</dbReference>
<protein>
    <submittedName>
        <fullName evidence="10">ABC transporter ATP-binding protein</fullName>
    </submittedName>
</protein>
<accession>A0ABR8D4F5</accession>
<dbReference type="InterPro" id="IPR003439">
    <property type="entry name" value="ABC_transporter-like_ATP-bd"/>
</dbReference>
<dbReference type="InterPro" id="IPR003593">
    <property type="entry name" value="AAA+_ATPase"/>
</dbReference>
<evidence type="ECO:0000256" key="3">
    <source>
        <dbReference type="ARBA" id="ARBA00022741"/>
    </source>
</evidence>
<dbReference type="GO" id="GO:0005524">
    <property type="term" value="F:ATP binding"/>
    <property type="evidence" value="ECO:0007669"/>
    <property type="project" value="UniProtKB-KW"/>
</dbReference>
<dbReference type="RefSeq" id="WP_190471277.1">
    <property type="nucleotide sequence ID" value="NZ_JACJSG010000012.1"/>
</dbReference>
<dbReference type="Pfam" id="PF00005">
    <property type="entry name" value="ABC_tran"/>
    <property type="match status" value="1"/>
</dbReference>
<dbReference type="InterPro" id="IPR027417">
    <property type="entry name" value="P-loop_NTPase"/>
</dbReference>
<evidence type="ECO:0000256" key="2">
    <source>
        <dbReference type="ARBA" id="ARBA00022692"/>
    </source>
</evidence>
<evidence type="ECO:0000256" key="6">
    <source>
        <dbReference type="ARBA" id="ARBA00023136"/>
    </source>
</evidence>
<keyword evidence="4 10" id="KW-0067">ATP-binding</keyword>
<dbReference type="SMART" id="SM00382">
    <property type="entry name" value="AAA"/>
    <property type="match status" value="1"/>
</dbReference>
<evidence type="ECO:0000313" key="10">
    <source>
        <dbReference type="EMBL" id="MBD2501127.1"/>
    </source>
</evidence>
<dbReference type="EMBL" id="JACJSG010000012">
    <property type="protein sequence ID" value="MBD2501127.1"/>
    <property type="molecule type" value="Genomic_DNA"/>
</dbReference>
<dbReference type="CDD" id="cd03228">
    <property type="entry name" value="ABCC_MRP_Like"/>
    <property type="match status" value="1"/>
</dbReference>
<dbReference type="PANTHER" id="PTHR43394:SF1">
    <property type="entry name" value="ATP-BINDING CASSETTE SUB-FAMILY B MEMBER 10, MITOCHONDRIAL"/>
    <property type="match status" value="1"/>
</dbReference>
<dbReference type="PROSITE" id="PS50929">
    <property type="entry name" value="ABC_TM1F"/>
    <property type="match status" value="1"/>
</dbReference>
<comment type="subcellular location">
    <subcellularLocation>
        <location evidence="1">Cell membrane</location>
        <topology evidence="1">Multi-pass membrane protein</topology>
    </subcellularLocation>
</comment>
<keyword evidence="3" id="KW-0547">Nucleotide-binding</keyword>